<dbReference type="PROSITE" id="PS51987">
    <property type="entry name" value="GS_CATALYTIC"/>
    <property type="match status" value="1"/>
</dbReference>
<evidence type="ECO:0000256" key="5">
    <source>
        <dbReference type="PROSITE-ProRule" id="PRU01331"/>
    </source>
</evidence>
<comment type="similarity">
    <text evidence="1 5 6">Belongs to the glutamine synthetase family.</text>
</comment>
<name>A0ABW4TAG8_9ACTN</name>
<evidence type="ECO:0000313" key="9">
    <source>
        <dbReference type="Proteomes" id="UP001597368"/>
    </source>
</evidence>
<dbReference type="SMART" id="SM01230">
    <property type="entry name" value="Gln-synt_C"/>
    <property type="match status" value="1"/>
</dbReference>
<evidence type="ECO:0000256" key="4">
    <source>
        <dbReference type="ARBA" id="ARBA00022840"/>
    </source>
</evidence>
<evidence type="ECO:0000256" key="6">
    <source>
        <dbReference type="RuleBase" id="RU000384"/>
    </source>
</evidence>
<dbReference type="InterPro" id="IPR014746">
    <property type="entry name" value="Gln_synth/guanido_kin_cat_dom"/>
</dbReference>
<dbReference type="InterPro" id="IPR008147">
    <property type="entry name" value="Gln_synt_N"/>
</dbReference>
<dbReference type="PANTHER" id="PTHR43785">
    <property type="entry name" value="GAMMA-GLUTAMYLPUTRESCINE SYNTHETASE"/>
    <property type="match status" value="1"/>
</dbReference>
<proteinExistence type="inferred from homology"/>
<dbReference type="InterPro" id="IPR036651">
    <property type="entry name" value="Gln_synt_N_sf"/>
</dbReference>
<dbReference type="Proteomes" id="UP001597368">
    <property type="component" value="Unassembled WGS sequence"/>
</dbReference>
<accession>A0ABW4TAG8</accession>
<dbReference type="Gene3D" id="3.30.590.10">
    <property type="entry name" value="Glutamine synthetase/guanido kinase, catalytic domain"/>
    <property type="match status" value="1"/>
</dbReference>
<comment type="caution">
    <text evidence="8">The sequence shown here is derived from an EMBL/GenBank/DDBJ whole genome shotgun (WGS) entry which is preliminary data.</text>
</comment>
<keyword evidence="4" id="KW-0067">ATP-binding</keyword>
<dbReference type="Pfam" id="PF16952">
    <property type="entry name" value="Gln-synt_N_2"/>
    <property type="match status" value="1"/>
</dbReference>
<keyword evidence="2" id="KW-0436">Ligase</keyword>
<dbReference type="InterPro" id="IPR008146">
    <property type="entry name" value="Gln_synth_cat_dom"/>
</dbReference>
<keyword evidence="9" id="KW-1185">Reference proteome</keyword>
<keyword evidence="3" id="KW-0547">Nucleotide-binding</keyword>
<feature type="domain" description="GS catalytic" evidence="7">
    <location>
        <begin position="98"/>
        <end position="418"/>
    </location>
</feature>
<dbReference type="PANTHER" id="PTHR43785:SF12">
    <property type="entry name" value="TYPE-1 GLUTAMINE SYNTHETASE 2"/>
    <property type="match status" value="1"/>
</dbReference>
<gene>
    <name evidence="8" type="ORF">ACFSKW_43035</name>
</gene>
<dbReference type="RefSeq" id="WP_379580171.1">
    <property type="nucleotide sequence ID" value="NZ_JBHUFV010000061.1"/>
</dbReference>
<evidence type="ECO:0000256" key="3">
    <source>
        <dbReference type="ARBA" id="ARBA00022741"/>
    </source>
</evidence>
<evidence type="ECO:0000256" key="2">
    <source>
        <dbReference type="ARBA" id="ARBA00022598"/>
    </source>
</evidence>
<sequence length="418" mass="44708">MNVFIATCDLAGHTRGRAVPASREAAVLRGGTGWVPADLALTCFGTIAENPFGSTGDLRLLPAPATRADIPADGDVPGTRLYLAGQTLPDGTPWECCPRAFLADAVEELRAELGLVPVASFEHEFTLTGPRSPDSTGPFSFERYRAAEPFGSDLVALLERNGFAPETWLPEYGEAQHEITLAPTDALAAADRAVLLRELVRDLARRRGLRACFAPILHPEGSGNGVHIHLSFKGGAMHDPGRPGGLSEPAARFCAGILRHAAALTAVTAASPVSFLRLTPHRWSAGGVFLAERNREAMLRICPGSGDEFNVEFRAADATANPWLALGVLLRAGLEGIRRGYPEPVVWPESVTEAELAAVPPLPKSQDEALDALEADQVVRGLFAPDLIDTYLSVKRTESRALDGLDDVESCRRIADVF</sequence>
<dbReference type="Pfam" id="PF00120">
    <property type="entry name" value="Gln-synt_C"/>
    <property type="match status" value="1"/>
</dbReference>
<dbReference type="Gene3D" id="3.10.20.70">
    <property type="entry name" value="Glutamine synthetase, N-terminal domain"/>
    <property type="match status" value="1"/>
</dbReference>
<dbReference type="SUPFAM" id="SSF55931">
    <property type="entry name" value="Glutamine synthetase/guanido kinase"/>
    <property type="match status" value="1"/>
</dbReference>
<evidence type="ECO:0000259" key="7">
    <source>
        <dbReference type="PROSITE" id="PS51987"/>
    </source>
</evidence>
<evidence type="ECO:0000256" key="1">
    <source>
        <dbReference type="ARBA" id="ARBA00009897"/>
    </source>
</evidence>
<evidence type="ECO:0000313" key="8">
    <source>
        <dbReference type="EMBL" id="MFD1938274.1"/>
    </source>
</evidence>
<protein>
    <submittedName>
        <fullName evidence="8">Glutamine synthetase</fullName>
    </submittedName>
</protein>
<organism evidence="8 9">
    <name type="scientific">Nonomuraea mangrovi</name>
    <dbReference type="NCBI Taxonomy" id="2316207"/>
    <lineage>
        <taxon>Bacteria</taxon>
        <taxon>Bacillati</taxon>
        <taxon>Actinomycetota</taxon>
        <taxon>Actinomycetes</taxon>
        <taxon>Streptosporangiales</taxon>
        <taxon>Streptosporangiaceae</taxon>
        <taxon>Nonomuraea</taxon>
    </lineage>
</organism>
<reference evidence="9" key="1">
    <citation type="journal article" date="2019" name="Int. J. Syst. Evol. Microbiol.">
        <title>The Global Catalogue of Microorganisms (GCM) 10K type strain sequencing project: providing services to taxonomists for standard genome sequencing and annotation.</title>
        <authorList>
            <consortium name="The Broad Institute Genomics Platform"/>
            <consortium name="The Broad Institute Genome Sequencing Center for Infectious Disease"/>
            <person name="Wu L."/>
            <person name="Ma J."/>
        </authorList>
    </citation>
    <scope>NUCLEOTIDE SEQUENCE [LARGE SCALE GENOMIC DNA]</scope>
    <source>
        <strain evidence="9">ICMP 6774ER</strain>
    </source>
</reference>
<dbReference type="EMBL" id="JBHUFV010000061">
    <property type="protein sequence ID" value="MFD1938274.1"/>
    <property type="molecule type" value="Genomic_DNA"/>
</dbReference>